<dbReference type="STRING" id="690879.TSACC_2408"/>
<dbReference type="InterPro" id="IPR001173">
    <property type="entry name" value="Glyco_trans_2-like"/>
</dbReference>
<reference evidence="3" key="1">
    <citation type="journal article" date="2017" name="Genome Announc.">
        <title>Draft Genome Sequence of Terrimicrobium sacchariphilum NM-5T, a Facultative Anaerobic Soil Bacterium of the Class Spartobacteria.</title>
        <authorList>
            <person name="Qiu Y.L."/>
            <person name="Tourlousse D.M."/>
            <person name="Matsuura N."/>
            <person name="Ohashi A."/>
            <person name="Sekiguchi Y."/>
        </authorList>
    </citation>
    <scope>NUCLEOTIDE SEQUENCE [LARGE SCALE GENOMIC DNA]</scope>
    <source>
        <strain evidence="3">NM-5</strain>
    </source>
</reference>
<dbReference type="InParanoid" id="A0A146G2X6"/>
<protein>
    <submittedName>
        <fullName evidence="2">Glycosyltransferase</fullName>
    </submittedName>
</protein>
<evidence type="ECO:0000313" key="2">
    <source>
        <dbReference type="EMBL" id="GAT32011.1"/>
    </source>
</evidence>
<comment type="caution">
    <text evidence="2">The sequence shown here is derived from an EMBL/GenBank/DDBJ whole genome shotgun (WGS) entry which is preliminary data.</text>
</comment>
<name>A0A146G2X6_TERSA</name>
<dbReference type="RefSeq" id="WP_075077871.1">
    <property type="nucleotide sequence ID" value="NZ_BDCO01000002.1"/>
</dbReference>
<accession>A0A146G2X6</accession>
<dbReference type="Proteomes" id="UP000076023">
    <property type="component" value="Unassembled WGS sequence"/>
</dbReference>
<proteinExistence type="predicted"/>
<dbReference type="EMBL" id="BDCO01000002">
    <property type="protein sequence ID" value="GAT32011.1"/>
    <property type="molecule type" value="Genomic_DNA"/>
</dbReference>
<feature type="domain" description="Glycosyltransferase 2-like" evidence="1">
    <location>
        <begin position="5"/>
        <end position="158"/>
    </location>
</feature>
<organism evidence="2 3">
    <name type="scientific">Terrimicrobium sacchariphilum</name>
    <dbReference type="NCBI Taxonomy" id="690879"/>
    <lineage>
        <taxon>Bacteria</taxon>
        <taxon>Pseudomonadati</taxon>
        <taxon>Verrucomicrobiota</taxon>
        <taxon>Terrimicrobiia</taxon>
        <taxon>Terrimicrobiales</taxon>
        <taxon>Terrimicrobiaceae</taxon>
        <taxon>Terrimicrobium</taxon>
    </lineage>
</organism>
<dbReference type="AlphaFoldDB" id="A0A146G2X6"/>
<dbReference type="InterPro" id="IPR029044">
    <property type="entry name" value="Nucleotide-diphossugar_trans"/>
</dbReference>
<gene>
    <name evidence="2" type="ORF">TSACC_2408</name>
</gene>
<keyword evidence="2" id="KW-0808">Transferase</keyword>
<dbReference type="CDD" id="cd06433">
    <property type="entry name" value="GT_2_WfgS_like"/>
    <property type="match status" value="1"/>
</dbReference>
<dbReference type="Gene3D" id="3.90.550.10">
    <property type="entry name" value="Spore Coat Polysaccharide Biosynthesis Protein SpsA, Chain A"/>
    <property type="match status" value="1"/>
</dbReference>
<evidence type="ECO:0000259" key="1">
    <source>
        <dbReference type="Pfam" id="PF00535"/>
    </source>
</evidence>
<keyword evidence="3" id="KW-1185">Reference proteome</keyword>
<dbReference type="InterPro" id="IPR050834">
    <property type="entry name" value="Glycosyltransf_2"/>
</dbReference>
<sequence>MPFFSVITPSFNQGAYIGECVRSVLAQNDADCEHLIFDNCSTDETAAVLGGFPHLQVTREKDRGQSDAVNRGFQAATGEIICWLNSDDAYPPGLFARLREVFADPLVQVVFGDVTQIAYDGSAPQRVEGRFDRREDMVRWWRSDVRLHQPAIFFRSSVQRATGLLREDLHLVMDYEYWWRMSEKFAFHYVPEVLAVQHRQPESKTILDWQGVFAERERVFSPFYSLVDGGNRQAFDQERRQGLAERYLGEAYHNASTHPQAAIRAFVRSLKEAPAYGLHARSLGLLRRLDWRRLLSSTK</sequence>
<dbReference type="PANTHER" id="PTHR43685">
    <property type="entry name" value="GLYCOSYLTRANSFERASE"/>
    <property type="match status" value="1"/>
</dbReference>
<dbReference type="GO" id="GO:0016740">
    <property type="term" value="F:transferase activity"/>
    <property type="evidence" value="ECO:0007669"/>
    <property type="project" value="UniProtKB-KW"/>
</dbReference>
<evidence type="ECO:0000313" key="3">
    <source>
        <dbReference type="Proteomes" id="UP000076023"/>
    </source>
</evidence>
<dbReference type="Pfam" id="PF00535">
    <property type="entry name" value="Glycos_transf_2"/>
    <property type="match status" value="1"/>
</dbReference>
<dbReference type="SUPFAM" id="SSF53448">
    <property type="entry name" value="Nucleotide-diphospho-sugar transferases"/>
    <property type="match status" value="1"/>
</dbReference>
<dbReference type="PANTHER" id="PTHR43685:SF2">
    <property type="entry name" value="GLYCOSYLTRANSFERASE 2-LIKE DOMAIN-CONTAINING PROTEIN"/>
    <property type="match status" value="1"/>
</dbReference>